<feature type="domain" description="PAS" evidence="3">
    <location>
        <begin position="406"/>
        <end position="472"/>
    </location>
</feature>
<feature type="compositionally biased region" description="Basic and acidic residues" evidence="1">
    <location>
        <begin position="1230"/>
        <end position="1247"/>
    </location>
</feature>
<feature type="compositionally biased region" description="Basic and acidic residues" evidence="1">
    <location>
        <begin position="1126"/>
        <end position="1149"/>
    </location>
</feature>
<dbReference type="Gene3D" id="3.30.450.20">
    <property type="entry name" value="PAS domain"/>
    <property type="match status" value="4"/>
</dbReference>
<feature type="region of interest" description="Disordered" evidence="1">
    <location>
        <begin position="1009"/>
        <end position="1149"/>
    </location>
</feature>
<dbReference type="PANTHER" id="PTHR44757">
    <property type="entry name" value="DIGUANYLATE CYCLASE DGCP"/>
    <property type="match status" value="1"/>
</dbReference>
<feature type="compositionally biased region" description="Basic and acidic residues" evidence="1">
    <location>
        <begin position="1277"/>
        <end position="1290"/>
    </location>
</feature>
<feature type="compositionally biased region" description="Low complexity" evidence="1">
    <location>
        <begin position="1109"/>
        <end position="1119"/>
    </location>
</feature>
<feature type="compositionally biased region" description="Basic and acidic residues" evidence="1">
    <location>
        <begin position="1009"/>
        <end position="1025"/>
    </location>
</feature>
<proteinExistence type="predicted"/>
<accession>A0ABR8LDI4</accession>
<feature type="transmembrane region" description="Helical" evidence="2">
    <location>
        <begin position="6"/>
        <end position="26"/>
    </location>
</feature>
<evidence type="ECO:0000256" key="2">
    <source>
        <dbReference type="SAM" id="Phobius"/>
    </source>
</evidence>
<feature type="compositionally biased region" description="Basic and acidic residues" evidence="1">
    <location>
        <begin position="1329"/>
        <end position="1365"/>
    </location>
</feature>
<feature type="compositionally biased region" description="Basic and acidic residues" evidence="1">
    <location>
        <begin position="1054"/>
        <end position="1070"/>
    </location>
</feature>
<protein>
    <submittedName>
        <fullName evidence="4">PAS domain S-box protein</fullName>
    </submittedName>
</protein>
<comment type="caution">
    <text evidence="4">The sequence shown here is derived from an EMBL/GenBank/DDBJ whole genome shotgun (WGS) entry which is preliminary data.</text>
</comment>
<dbReference type="InterPro" id="IPR000014">
    <property type="entry name" value="PAS"/>
</dbReference>
<feature type="domain" description="PAS" evidence="3">
    <location>
        <begin position="41"/>
        <end position="107"/>
    </location>
</feature>
<feature type="compositionally biased region" description="Basic and acidic residues" evidence="1">
    <location>
        <begin position="784"/>
        <end position="797"/>
    </location>
</feature>
<feature type="compositionally biased region" description="Basic and acidic residues" evidence="1">
    <location>
        <begin position="1439"/>
        <end position="1456"/>
    </location>
</feature>
<dbReference type="InterPro" id="IPR035965">
    <property type="entry name" value="PAS-like_dom_sf"/>
</dbReference>
<name>A0ABR8LDI4_9ALTE</name>
<dbReference type="CDD" id="cd00130">
    <property type="entry name" value="PAS"/>
    <property type="match status" value="3"/>
</dbReference>
<dbReference type="InterPro" id="IPR052155">
    <property type="entry name" value="Biofilm_reg_signaling"/>
</dbReference>
<feature type="compositionally biased region" description="Low complexity" evidence="1">
    <location>
        <begin position="1408"/>
        <end position="1423"/>
    </location>
</feature>
<feature type="compositionally biased region" description="Polar residues" evidence="1">
    <location>
        <begin position="1035"/>
        <end position="1049"/>
    </location>
</feature>
<dbReference type="Gene3D" id="1.10.287.1490">
    <property type="match status" value="1"/>
</dbReference>
<dbReference type="RefSeq" id="WP_191021837.1">
    <property type="nucleotide sequence ID" value="NZ_JABBXD010000001.1"/>
</dbReference>
<dbReference type="EMBL" id="JABBXD010000001">
    <property type="protein sequence ID" value="MBD3584371.1"/>
    <property type="molecule type" value="Genomic_DNA"/>
</dbReference>
<dbReference type="InterPro" id="IPR013767">
    <property type="entry name" value="PAS_fold"/>
</dbReference>
<dbReference type="NCBIfam" id="TIGR00229">
    <property type="entry name" value="sensory_box"/>
    <property type="match status" value="2"/>
</dbReference>
<sequence length="1613" mass="182861">MPATVFAIGFWSLVSVTVLFIILFIAKIIANKRLKRVNHTSQAEINTLISRSDNLPTGIIYLDESQLISGVNRTAAAVLGQKPDLLAGKAITDVLPESIRASLNAALASDWEQILVCRLPARDRYFRIRVIPNMPDTTDCNGQLVIEDVDQYEYKLSNAAAMQAHQYALWNQPRLGLLQLRPATGDLIVNDSLAAWLQQSPQEIESIESLFSDKSKNAVVQLLSRAAEGHSDSIDVDIITADKSVPVTLHVSAVDYTLEDDPLIHLTFINRQAECEFAKQAAAHKRHFQSLSAMVPHGVYLLDNELTIEHYNREFTKTFDIESGVVKGQKITELTGLSDTIKKLHSTLQGTMLKQEVVTVQSPQNETRTLKLFLQPVSENNQRTAVLVVAQDMTAQIALEDERNHARQRLLSFMDQAPMGIVMFDEHDIIRESNHTTSRQLGLSGDELRGKSFYDLFSHTEDAGKAAKKLKRHDRFVELPARLNGALKPVCATLHASKISEIPQEFVCWIGGREEQEFLNTRFEKLIKYASVPVGILSDDGFSHLNSAACAFFGLDDEDELLGKSPDFRPLNVSDADSTLIAEKLEQAKSQGQVLTFNWQHVHNGEELPCEVTLIPIHRDGELQSVICIWVDLRAIEQSNAARMEAIRLREAAQREVEKKEQMLATSEDKLLRQSATLAETEQSLASTAKRLNRAEEDLSEKLETISDLQQAHKDISEHLASLQNDYASNRALLAESQQINTELEEQLSRSSAKVGSLEQQRSQIADALQYSEKKYRQAQAQLDESRKETDRLKDEQQAQQREVQQYVEQIDSLKSSIQEKDHELTAVGSKIQTLQSQLVSSGQTSEKLREQLLNQRKASEEAEKQRRQIELACQAAEAELAAKARNIDHLQHEMDMLEKMSQQEKGDMEAYARQLQQELEQKQSQLSQTESALVDIRAQAEADREEKARQQDTLARLQLEMQEAEAQARIRQEEMAKLNQTREEEQARLQEALDAKHALLTDTAQSLEEAKKQNEAAAQEKARQQEIVSKLQEDMQQTRAEAESNQQKLAELNAERMEEHARLQEDLKAKQQQLQEAKATLQDNQQRTESDKAERVKQQAVFEKLKSELSSMESRSAEQQAAIEQTEKDRQHEQEEMEKALAARQAQLDETKAELLARQKQMDEEKHAREAQHSLLEQLQREMAEMQAQAQEQKEVMASSEKARQEEQARLTRELQTKQEQLSAAQSELEARQQQMEDEKLAREEQQAMLEQLKAELEDVAQRASKQQEMMSGSDEQWRKHHEEIEAQKKQLQQALSQAENQNSAMQSQLEQSREALTQANSKVSKTQSEEQKLQAELDAARDKANALNEKLRQQEAQEAELKSQVEQQQSALGEREQSINELKSSQQALTEKLAAVEKEYAQTKASLKQQDSSQSELSDSLRQLEEELNQSKAQLTGKEEALEKAQARLKESESKLAEQEKALIDAQKAELQSAQDNTGNDAPATREVPDFAKEPVPDDPHVWFDLLPYLQQNEQVGSLAQSLTSLMDTMSDAVKDIDEAVAEDRHGKILLTSRNLVKLLRTIHSEPLNDMAERFETDLEYNNVDNISIFWPIARQNLMKTQRVIYSHLYQ</sequence>
<keyword evidence="2" id="KW-1133">Transmembrane helix</keyword>
<gene>
    <name evidence="4" type="ORF">HHX48_01315</name>
</gene>
<dbReference type="Proteomes" id="UP000624419">
    <property type="component" value="Unassembled WGS sequence"/>
</dbReference>
<dbReference type="SMART" id="SM00091">
    <property type="entry name" value="PAS"/>
    <property type="match status" value="4"/>
</dbReference>
<keyword evidence="5" id="KW-1185">Reference proteome</keyword>
<feature type="region of interest" description="Disordered" evidence="1">
    <location>
        <begin position="1402"/>
        <end position="1456"/>
    </location>
</feature>
<dbReference type="SUPFAM" id="SSF55785">
    <property type="entry name" value="PYP-like sensor domain (PAS domain)"/>
    <property type="match status" value="4"/>
</dbReference>
<evidence type="ECO:0000256" key="1">
    <source>
        <dbReference type="SAM" id="MobiDB-lite"/>
    </source>
</evidence>
<feature type="compositionally biased region" description="Low complexity" evidence="1">
    <location>
        <begin position="1071"/>
        <end position="1083"/>
    </location>
</feature>
<evidence type="ECO:0000313" key="5">
    <source>
        <dbReference type="Proteomes" id="UP000624419"/>
    </source>
</evidence>
<feature type="compositionally biased region" description="Low complexity" evidence="1">
    <location>
        <begin position="1291"/>
        <end position="1300"/>
    </location>
</feature>
<dbReference type="Pfam" id="PF13426">
    <property type="entry name" value="PAS_9"/>
    <property type="match status" value="2"/>
</dbReference>
<dbReference type="PANTHER" id="PTHR44757:SF2">
    <property type="entry name" value="BIOFILM ARCHITECTURE MAINTENANCE PROTEIN MBAA"/>
    <property type="match status" value="1"/>
</dbReference>
<evidence type="ECO:0000259" key="3">
    <source>
        <dbReference type="PROSITE" id="PS50112"/>
    </source>
</evidence>
<feature type="region of interest" description="Disordered" evidence="1">
    <location>
        <begin position="780"/>
        <end position="801"/>
    </location>
</feature>
<feature type="compositionally biased region" description="Basic and acidic residues" evidence="1">
    <location>
        <begin position="1087"/>
        <end position="1108"/>
    </location>
</feature>
<dbReference type="SUPFAM" id="SSF57997">
    <property type="entry name" value="Tropomyosin"/>
    <property type="match status" value="1"/>
</dbReference>
<feature type="region of interest" description="Disordered" evidence="1">
    <location>
        <begin position="1184"/>
        <end position="1389"/>
    </location>
</feature>
<keyword evidence="2" id="KW-0812">Transmembrane</keyword>
<dbReference type="PROSITE" id="PS50112">
    <property type="entry name" value="PAS"/>
    <property type="match status" value="2"/>
</dbReference>
<feature type="compositionally biased region" description="Polar residues" evidence="1">
    <location>
        <begin position="1265"/>
        <end position="1276"/>
    </location>
</feature>
<keyword evidence="2" id="KW-0472">Membrane</keyword>
<evidence type="ECO:0000313" key="4">
    <source>
        <dbReference type="EMBL" id="MBD3584371.1"/>
    </source>
</evidence>
<reference evidence="4 5" key="1">
    <citation type="submission" date="2020-04" db="EMBL/GenBank/DDBJ databases">
        <title>Salinimonas sp. HHU 13199.</title>
        <authorList>
            <person name="Cui X."/>
            <person name="Zhang D."/>
        </authorList>
    </citation>
    <scope>NUCLEOTIDE SEQUENCE [LARGE SCALE GENOMIC DNA]</scope>
    <source>
        <strain evidence="4 5">HHU 13199</strain>
    </source>
</reference>
<organism evidence="4 5">
    <name type="scientific">Salinimonas profundi</name>
    <dbReference type="NCBI Taxonomy" id="2729140"/>
    <lineage>
        <taxon>Bacteria</taxon>
        <taxon>Pseudomonadati</taxon>
        <taxon>Pseudomonadota</taxon>
        <taxon>Gammaproteobacteria</taxon>
        <taxon>Alteromonadales</taxon>
        <taxon>Alteromonadaceae</taxon>
        <taxon>Alteromonas/Salinimonas group</taxon>
        <taxon>Salinimonas</taxon>
    </lineage>
</organism>
<feature type="compositionally biased region" description="Basic and acidic residues" evidence="1">
    <location>
        <begin position="1202"/>
        <end position="1218"/>
    </location>
</feature>
<feature type="compositionally biased region" description="Polar residues" evidence="1">
    <location>
        <begin position="1301"/>
        <end position="1328"/>
    </location>
</feature>
<dbReference type="Pfam" id="PF00989">
    <property type="entry name" value="PAS"/>
    <property type="match status" value="2"/>
</dbReference>